<evidence type="ECO:0000313" key="1">
    <source>
        <dbReference type="EMBL" id="MEY8246074.1"/>
    </source>
</evidence>
<organism evidence="1 2">
    <name type="scientific">Heminiphilus faecis</name>
    <dbReference type="NCBI Taxonomy" id="2601703"/>
    <lineage>
        <taxon>Bacteria</taxon>
        <taxon>Pseudomonadati</taxon>
        <taxon>Bacteroidota</taxon>
        <taxon>Bacteroidia</taxon>
        <taxon>Bacteroidales</taxon>
        <taxon>Muribaculaceae</taxon>
        <taxon>Heminiphilus</taxon>
    </lineage>
</organism>
<accession>A0ABV4CXE6</accession>
<gene>
    <name evidence="1" type="ORF">AAK873_10670</name>
</gene>
<proteinExistence type="predicted"/>
<dbReference type="EMBL" id="JBCLPP010000032">
    <property type="protein sequence ID" value="MEY8246074.1"/>
    <property type="molecule type" value="Genomic_DNA"/>
</dbReference>
<dbReference type="Pfam" id="PF11013">
    <property type="entry name" value="DUF2851"/>
    <property type="match status" value="1"/>
</dbReference>
<sequence length="255" mass="28892">MEKLMQYIWQHRLWPRVDMFTVDRRRVTVIDPGQLNANSGPDFFNAKIKIGDEMWAGDVEIHVKASDWHRHGHQDDPAYRSVILHVVGKDDTAITLNDGRVIPQMRMPCAPDFRHAYDSLVTKAGCGLPCADEIKSLDAIYLHSWLDSLAYERLYAKTDRISGHLSRMAGDWESVCYITLARALGFGVNGDPFEHLAMSLPLQFIGKHSDSQLSIEALLFGQAGFLDKAADDDPYITLLKNEYAFLSHKEVILTF</sequence>
<name>A0ABV4CXE6_9BACT</name>
<comment type="caution">
    <text evidence="1">The sequence shown here is derived from an EMBL/GenBank/DDBJ whole genome shotgun (WGS) entry which is preliminary data.</text>
</comment>
<dbReference type="InterPro" id="IPR021272">
    <property type="entry name" value="DUF2851"/>
</dbReference>
<reference evidence="1 2" key="1">
    <citation type="submission" date="2024-03" db="EMBL/GenBank/DDBJ databases">
        <title>Mouse gut bacterial collection (mGBC) of GemPharmatech.</title>
        <authorList>
            <person name="He Y."/>
            <person name="Dong L."/>
            <person name="Wu D."/>
            <person name="Gao X."/>
            <person name="Lin Z."/>
        </authorList>
    </citation>
    <scope>NUCLEOTIDE SEQUENCE [LARGE SCALE GENOMIC DNA]</scope>
    <source>
        <strain evidence="1 2">54-13</strain>
    </source>
</reference>
<evidence type="ECO:0000313" key="2">
    <source>
        <dbReference type="Proteomes" id="UP001565200"/>
    </source>
</evidence>
<protein>
    <submittedName>
        <fullName evidence="1">DUF2851 family protein</fullName>
    </submittedName>
</protein>
<dbReference type="RefSeq" id="WP_369863650.1">
    <property type="nucleotide sequence ID" value="NZ_JBCLPP010000032.1"/>
</dbReference>
<keyword evidence="2" id="KW-1185">Reference proteome</keyword>
<dbReference type="Proteomes" id="UP001565200">
    <property type="component" value="Unassembled WGS sequence"/>
</dbReference>